<dbReference type="InterPro" id="IPR056924">
    <property type="entry name" value="SH3_Tf2-1"/>
</dbReference>
<gene>
    <name evidence="2" type="ORF">EPI10_032071</name>
</gene>
<proteinExistence type="predicted"/>
<accession>A0A5B6X586</accession>
<keyword evidence="3" id="KW-1185">Reference proteome</keyword>
<feature type="domain" description="Tf2-1-like SH3-like" evidence="1">
    <location>
        <begin position="74"/>
        <end position="113"/>
    </location>
</feature>
<protein>
    <submittedName>
        <fullName evidence="2">Retrotransposon gag protein</fullName>
    </submittedName>
</protein>
<reference evidence="3" key="1">
    <citation type="journal article" date="2019" name="Plant Biotechnol. J.">
        <title>Genome sequencing of the Australian wild diploid species Gossypium australe highlights disease resistance and delayed gland morphogenesis.</title>
        <authorList>
            <person name="Cai Y."/>
            <person name="Cai X."/>
            <person name="Wang Q."/>
            <person name="Wang P."/>
            <person name="Zhang Y."/>
            <person name="Cai C."/>
            <person name="Xu Y."/>
            <person name="Wang K."/>
            <person name="Zhou Z."/>
            <person name="Wang C."/>
            <person name="Geng S."/>
            <person name="Li B."/>
            <person name="Dong Q."/>
            <person name="Hou Y."/>
            <person name="Wang H."/>
            <person name="Ai P."/>
            <person name="Liu Z."/>
            <person name="Yi F."/>
            <person name="Sun M."/>
            <person name="An G."/>
            <person name="Cheng J."/>
            <person name="Zhang Y."/>
            <person name="Shi Q."/>
            <person name="Xie Y."/>
            <person name="Shi X."/>
            <person name="Chang Y."/>
            <person name="Huang F."/>
            <person name="Chen Y."/>
            <person name="Hong S."/>
            <person name="Mi L."/>
            <person name="Sun Q."/>
            <person name="Zhang L."/>
            <person name="Zhou B."/>
            <person name="Peng R."/>
            <person name="Zhang X."/>
            <person name="Liu F."/>
        </authorList>
    </citation>
    <scope>NUCLEOTIDE SEQUENCE [LARGE SCALE GENOMIC DNA]</scope>
    <source>
        <strain evidence="3">cv. PA1801</strain>
    </source>
</reference>
<sequence length="190" mass="22895">MAPYKSLYSRKCRSMLYWSALNERKLVKVDLVRETKDKVRIICDNLKITSDCQKYYAILKQKDIVFSVGDRNLRNIGPYEVLERIEPMAYWFALPQELSRFHIVFYVSMLRYYPFDPSHLLSQDEIELQPNLTYDEESVRILTREVKESWNKHYCGIDIELMKLCGKWKNLSYHNTRTNFQVRNFKDEIL</sequence>
<dbReference type="AlphaFoldDB" id="A0A5B6X586"/>
<dbReference type="PANTHER" id="PTHR46148">
    <property type="entry name" value="CHROMO DOMAIN-CONTAINING PROTEIN"/>
    <property type="match status" value="1"/>
</dbReference>
<comment type="caution">
    <text evidence="2">The sequence shown here is derived from an EMBL/GenBank/DDBJ whole genome shotgun (WGS) entry which is preliminary data.</text>
</comment>
<name>A0A5B6X586_9ROSI</name>
<dbReference type="Proteomes" id="UP000325315">
    <property type="component" value="Unassembled WGS sequence"/>
</dbReference>
<dbReference type="EMBL" id="SMMG02000001">
    <property type="protein sequence ID" value="KAA3488302.1"/>
    <property type="molecule type" value="Genomic_DNA"/>
</dbReference>
<dbReference type="Pfam" id="PF24626">
    <property type="entry name" value="SH3_Tf2-1"/>
    <property type="match status" value="1"/>
</dbReference>
<dbReference type="OrthoDB" id="996762at2759"/>
<dbReference type="PANTHER" id="PTHR46148:SF44">
    <property type="entry name" value="GAG-POL POLYPROTEIN"/>
    <property type="match status" value="1"/>
</dbReference>
<evidence type="ECO:0000313" key="3">
    <source>
        <dbReference type="Proteomes" id="UP000325315"/>
    </source>
</evidence>
<organism evidence="2 3">
    <name type="scientific">Gossypium australe</name>
    <dbReference type="NCBI Taxonomy" id="47621"/>
    <lineage>
        <taxon>Eukaryota</taxon>
        <taxon>Viridiplantae</taxon>
        <taxon>Streptophyta</taxon>
        <taxon>Embryophyta</taxon>
        <taxon>Tracheophyta</taxon>
        <taxon>Spermatophyta</taxon>
        <taxon>Magnoliopsida</taxon>
        <taxon>eudicotyledons</taxon>
        <taxon>Gunneridae</taxon>
        <taxon>Pentapetalae</taxon>
        <taxon>rosids</taxon>
        <taxon>malvids</taxon>
        <taxon>Malvales</taxon>
        <taxon>Malvaceae</taxon>
        <taxon>Malvoideae</taxon>
        <taxon>Gossypium</taxon>
    </lineage>
</organism>
<evidence type="ECO:0000259" key="1">
    <source>
        <dbReference type="Pfam" id="PF24626"/>
    </source>
</evidence>
<evidence type="ECO:0000313" key="2">
    <source>
        <dbReference type="EMBL" id="KAA3488302.1"/>
    </source>
</evidence>